<keyword evidence="11" id="KW-0507">mRNA processing</keyword>
<organism evidence="14 15">
    <name type="scientific">Viridothelium virens</name>
    <name type="common">Speckled blister lichen</name>
    <name type="synonym">Trypethelium virens</name>
    <dbReference type="NCBI Taxonomy" id="1048519"/>
    <lineage>
        <taxon>Eukaryota</taxon>
        <taxon>Fungi</taxon>
        <taxon>Dikarya</taxon>
        <taxon>Ascomycota</taxon>
        <taxon>Pezizomycotina</taxon>
        <taxon>Dothideomycetes</taxon>
        <taxon>Dothideomycetes incertae sedis</taxon>
        <taxon>Trypetheliales</taxon>
        <taxon>Trypetheliaceae</taxon>
        <taxon>Viridothelium</taxon>
    </lineage>
</organism>
<evidence type="ECO:0000256" key="8">
    <source>
        <dbReference type="ARBA" id="ARBA00023136"/>
    </source>
</evidence>
<gene>
    <name evidence="14" type="ORF">EV356DRAFT_536843</name>
</gene>
<dbReference type="Pfam" id="PF10443">
    <property type="entry name" value="RNA12"/>
    <property type="match status" value="1"/>
</dbReference>
<sequence length="851" mass="95379">MNSFARFGINRGHGLSTACYQRLVCHRGLAESNSFLRTSGFAQQSSRHASLEAGEHKSGHIEAGPNQGIFYFDSIYPQRLQWLLRLPWQSENAVPGLIERLQSRELTANPGKILENAHKESAPFKVEEVLPRLKEGGAFVKFSKQEGVPLSDIEGRVKAYLKENPIRPFWWPFQHVRANLVRGRPWVEDLLFRIPGFRLKVEFLAAQPGSEAAELSQEQLYSLFRPYGRLADVVPQPSDSKVLPKFSFLDFAASRRAVMAKNCMHGYTVPETMGGGPGGTLLKLTYERKPKDHWIKDWLFSHPRIVIPAVAAIVAGITVAIFDPIRTFFIKAHITRTFHVEDNRFWRWFKTQANDLFRRNVEDDPGMEAIWDDRKDNIDQIGAWLMETADTFIVVQGPRGSGKRELVVDQALKHRKHKITIDCKPIQEARGDAATINAAAQEVGYRPIFSWMNSISGLIDLAAQGTTGVKTGFSETLDSQLAKIWNNTATALKSIALEGRRKNDKDAHLSDDEYLEAHPEHRPVVVVDNFLHKSAENSVVYDKIADWAALLTTSNIAHVIFLTNDVSFSKSLSKALPDRVFRQISLSDCSPEVAKRFVITHLDSGVDVEDSDGEGGKKLTPSQRRKDLVELDECISYLGGRLTDLEFLARRIKTGESPKKAVHEIIDQSASEILKMFLIGMEDFGVGAGQNSSSRKWSAEQAWLLIKQLAEQEVLRYNEVLLNGAYSSGGEKVLQALEQAELITILSSNGRPHSIKPGKPVYLPAFKRLSQDQVLSSRLDLSMLTEAIKSENASIDKYENELKLLAALPKQPAALAPRIKWLLAKVAASQTKVESLEKESSVLKKILQEEY</sequence>
<dbReference type="GO" id="GO:0003723">
    <property type="term" value="F:RNA binding"/>
    <property type="evidence" value="ECO:0007669"/>
    <property type="project" value="UniProtKB-UniRule"/>
</dbReference>
<evidence type="ECO:0000256" key="6">
    <source>
        <dbReference type="ARBA" id="ARBA00022989"/>
    </source>
</evidence>
<keyword evidence="10 11" id="KW-0694">RNA-binding</keyword>
<keyword evidence="12" id="KW-0175">Coiled coil</keyword>
<dbReference type="GO" id="GO:0006397">
    <property type="term" value="P:mRNA processing"/>
    <property type="evidence" value="ECO:0007669"/>
    <property type="project" value="UniProtKB-UniRule"/>
</dbReference>
<evidence type="ECO:0000313" key="14">
    <source>
        <dbReference type="EMBL" id="KAF2229908.1"/>
    </source>
</evidence>
<dbReference type="PANTHER" id="PTHR32198:SF2">
    <property type="entry name" value="MITOCHONDRIAL ESCAPE PROTEIN 2"/>
    <property type="match status" value="1"/>
</dbReference>
<name>A0A6A6GWC9_VIRVR</name>
<keyword evidence="6" id="KW-1133">Transmembrane helix</keyword>
<comment type="function">
    <text evidence="9 11">Plays a role in maintaining the mitochondrial genome and in controlling the mtDNA escape. Involved in the regulation of mtDNA nucleotide structure and number. May have a dispensable role in early maturation of pre-rRNA.</text>
</comment>
<evidence type="ECO:0000256" key="1">
    <source>
        <dbReference type="ARBA" id="ARBA00004434"/>
    </source>
</evidence>
<evidence type="ECO:0000256" key="4">
    <source>
        <dbReference type="ARBA" id="ARBA00022692"/>
    </source>
</evidence>
<keyword evidence="15" id="KW-1185">Reference proteome</keyword>
<feature type="coiled-coil region" evidence="12">
    <location>
        <begin position="781"/>
        <end position="839"/>
    </location>
</feature>
<keyword evidence="4" id="KW-0812">Transmembrane</keyword>
<dbReference type="PANTHER" id="PTHR32198">
    <property type="entry name" value="MITOCHONDRIAL ESCAPE PROTEIN 2"/>
    <property type="match status" value="1"/>
</dbReference>
<evidence type="ECO:0000256" key="9">
    <source>
        <dbReference type="ARBA" id="ARBA00025276"/>
    </source>
</evidence>
<dbReference type="InterPro" id="IPR000504">
    <property type="entry name" value="RRM_dom"/>
</dbReference>
<keyword evidence="8" id="KW-0472">Membrane</keyword>
<dbReference type="PROSITE" id="PS50102">
    <property type="entry name" value="RRM"/>
    <property type="match status" value="1"/>
</dbReference>
<feature type="domain" description="RRM" evidence="13">
    <location>
        <begin position="197"/>
        <end position="289"/>
    </location>
</feature>
<comment type="similarity">
    <text evidence="2 11">Belongs to the YME2 family.</text>
</comment>
<evidence type="ECO:0000256" key="3">
    <source>
        <dbReference type="ARBA" id="ARBA00020222"/>
    </source>
</evidence>
<dbReference type="EMBL" id="ML991851">
    <property type="protein sequence ID" value="KAF2229908.1"/>
    <property type="molecule type" value="Genomic_DNA"/>
</dbReference>
<protein>
    <recommendedName>
        <fullName evidence="3 11">Mitochondrial escape protein 2</fullName>
    </recommendedName>
</protein>
<proteinExistence type="inferred from homology"/>
<dbReference type="AlphaFoldDB" id="A0A6A6GWC9"/>
<dbReference type="InterPro" id="IPR039627">
    <property type="entry name" value="Yme2_C"/>
</dbReference>
<keyword evidence="7 11" id="KW-0496">Mitochondrion</keyword>
<dbReference type="InterPro" id="IPR018850">
    <property type="entry name" value="Mt_escape_2_C"/>
</dbReference>
<evidence type="ECO:0000256" key="2">
    <source>
        <dbReference type="ARBA" id="ARBA00010320"/>
    </source>
</evidence>
<evidence type="ECO:0000256" key="12">
    <source>
        <dbReference type="SAM" id="Coils"/>
    </source>
</evidence>
<dbReference type="Pfam" id="PF00076">
    <property type="entry name" value="RRM_1"/>
    <property type="match status" value="1"/>
</dbReference>
<reference evidence="14" key="1">
    <citation type="journal article" date="2020" name="Stud. Mycol.">
        <title>101 Dothideomycetes genomes: a test case for predicting lifestyles and emergence of pathogens.</title>
        <authorList>
            <person name="Haridas S."/>
            <person name="Albert R."/>
            <person name="Binder M."/>
            <person name="Bloem J."/>
            <person name="Labutti K."/>
            <person name="Salamov A."/>
            <person name="Andreopoulos B."/>
            <person name="Baker S."/>
            <person name="Barry K."/>
            <person name="Bills G."/>
            <person name="Bluhm B."/>
            <person name="Cannon C."/>
            <person name="Castanera R."/>
            <person name="Culley D."/>
            <person name="Daum C."/>
            <person name="Ezra D."/>
            <person name="Gonzalez J."/>
            <person name="Henrissat B."/>
            <person name="Kuo A."/>
            <person name="Liang C."/>
            <person name="Lipzen A."/>
            <person name="Lutzoni F."/>
            <person name="Magnuson J."/>
            <person name="Mondo S."/>
            <person name="Nolan M."/>
            <person name="Ohm R."/>
            <person name="Pangilinan J."/>
            <person name="Park H.-J."/>
            <person name="Ramirez L."/>
            <person name="Alfaro M."/>
            <person name="Sun H."/>
            <person name="Tritt A."/>
            <person name="Yoshinaga Y."/>
            <person name="Zwiers L.-H."/>
            <person name="Turgeon B."/>
            <person name="Goodwin S."/>
            <person name="Spatafora J."/>
            <person name="Crous P."/>
            <person name="Grigoriev I."/>
        </authorList>
    </citation>
    <scope>NUCLEOTIDE SEQUENCE</scope>
    <source>
        <strain evidence="14">Tuck. ex Michener</strain>
    </source>
</reference>
<evidence type="ECO:0000256" key="7">
    <source>
        <dbReference type="ARBA" id="ARBA00023128"/>
    </source>
</evidence>
<dbReference type="Proteomes" id="UP000800092">
    <property type="component" value="Unassembled WGS sequence"/>
</dbReference>
<dbReference type="GO" id="GO:0005743">
    <property type="term" value="C:mitochondrial inner membrane"/>
    <property type="evidence" value="ECO:0007669"/>
    <property type="project" value="UniProtKB-SubCell"/>
</dbReference>
<evidence type="ECO:0000259" key="13">
    <source>
        <dbReference type="PROSITE" id="PS50102"/>
    </source>
</evidence>
<evidence type="ECO:0000256" key="10">
    <source>
        <dbReference type="PROSITE-ProRule" id="PRU00176"/>
    </source>
</evidence>
<dbReference type="OrthoDB" id="10267654at2759"/>
<keyword evidence="5 11" id="KW-0999">Mitochondrion inner membrane</keyword>
<evidence type="ECO:0000313" key="15">
    <source>
        <dbReference type="Proteomes" id="UP000800092"/>
    </source>
</evidence>
<evidence type="ECO:0000256" key="5">
    <source>
        <dbReference type="ARBA" id="ARBA00022792"/>
    </source>
</evidence>
<comment type="subcellular location">
    <subcellularLocation>
        <location evidence="1 11">Mitochondrion inner membrane</location>
        <topology evidence="1 11">Single-pass membrane protein</topology>
    </subcellularLocation>
</comment>
<evidence type="ECO:0000256" key="11">
    <source>
        <dbReference type="RuleBase" id="RU367108"/>
    </source>
</evidence>
<accession>A0A6A6GWC9</accession>